<gene>
    <name evidence="1" type="ORF">C8J28_108102</name>
</gene>
<organism evidence="1 2">
    <name type="scientific">Cereibacter azotoformans</name>
    <dbReference type="NCBI Taxonomy" id="43057"/>
    <lineage>
        <taxon>Bacteria</taxon>
        <taxon>Pseudomonadati</taxon>
        <taxon>Pseudomonadota</taxon>
        <taxon>Alphaproteobacteria</taxon>
        <taxon>Rhodobacterales</taxon>
        <taxon>Paracoccaceae</taxon>
        <taxon>Cereibacter</taxon>
    </lineage>
</organism>
<dbReference type="EMBL" id="QAOT01000008">
    <property type="protein sequence ID" value="PTR18381.1"/>
    <property type="molecule type" value="Genomic_DNA"/>
</dbReference>
<keyword evidence="2" id="KW-1185">Reference proteome</keyword>
<reference evidence="1 2" key="1">
    <citation type="submission" date="2018-04" db="EMBL/GenBank/DDBJ databases">
        <title>Genomic Encyclopedia of Type Strains, Phase III (KMG-III): the genomes of soil and plant-associated and newly described type strains.</title>
        <authorList>
            <person name="Whitman W."/>
        </authorList>
    </citation>
    <scope>NUCLEOTIDE SEQUENCE [LARGE SCALE GENOMIC DNA]</scope>
    <source>
        <strain evidence="1 2">KA25</strain>
    </source>
</reference>
<name>A0A2T5K7I5_9RHOB</name>
<accession>A0A2T5K7I5</accession>
<dbReference type="AlphaFoldDB" id="A0A2T5K7I5"/>
<sequence>MDKMLALPANRRFLIGPFRLCLLLALLGLLGLQSLRGPDMQTPPAPQAPAGR</sequence>
<evidence type="ECO:0000313" key="2">
    <source>
        <dbReference type="Proteomes" id="UP000244060"/>
    </source>
</evidence>
<evidence type="ECO:0000313" key="1">
    <source>
        <dbReference type="EMBL" id="PTR18381.1"/>
    </source>
</evidence>
<comment type="caution">
    <text evidence="1">The sequence shown here is derived from an EMBL/GenBank/DDBJ whole genome shotgun (WGS) entry which is preliminary data.</text>
</comment>
<protein>
    <submittedName>
        <fullName evidence="1">Uncharacterized protein</fullName>
    </submittedName>
</protein>
<proteinExistence type="predicted"/>
<dbReference type="Proteomes" id="UP000244060">
    <property type="component" value="Unassembled WGS sequence"/>
</dbReference>